<dbReference type="AlphaFoldDB" id="A0A1G2GYG2"/>
<reference evidence="2 3" key="1">
    <citation type="journal article" date="2016" name="Nat. Commun.">
        <title>Thousands of microbial genomes shed light on interconnected biogeochemical processes in an aquifer system.</title>
        <authorList>
            <person name="Anantharaman K."/>
            <person name="Brown C.T."/>
            <person name="Hug L.A."/>
            <person name="Sharon I."/>
            <person name="Castelle C.J."/>
            <person name="Probst A.J."/>
            <person name="Thomas B.C."/>
            <person name="Singh A."/>
            <person name="Wilkins M.J."/>
            <person name="Karaoz U."/>
            <person name="Brodie E.L."/>
            <person name="Williams K.H."/>
            <person name="Hubbard S.S."/>
            <person name="Banfield J.F."/>
        </authorList>
    </citation>
    <scope>NUCLEOTIDE SEQUENCE [LARGE SCALE GENOMIC DNA]</scope>
</reference>
<name>A0A1G2GYG2_9BACT</name>
<gene>
    <name evidence="2" type="ORF">A3J04_02260</name>
</gene>
<organism evidence="2 3">
    <name type="scientific">Candidatus Ryanbacteria bacterium RIFCSPLOWO2_02_FULL_47_14</name>
    <dbReference type="NCBI Taxonomy" id="1802129"/>
    <lineage>
        <taxon>Bacteria</taxon>
        <taxon>Candidatus Ryaniibacteriota</taxon>
    </lineage>
</organism>
<comment type="caution">
    <text evidence="2">The sequence shown here is derived from an EMBL/GenBank/DDBJ whole genome shotgun (WGS) entry which is preliminary data.</text>
</comment>
<feature type="transmembrane region" description="Helical" evidence="1">
    <location>
        <begin position="40"/>
        <end position="58"/>
    </location>
</feature>
<dbReference type="Proteomes" id="UP000177954">
    <property type="component" value="Unassembled WGS sequence"/>
</dbReference>
<evidence type="ECO:0000313" key="3">
    <source>
        <dbReference type="Proteomes" id="UP000177954"/>
    </source>
</evidence>
<keyword evidence="1" id="KW-0472">Membrane</keyword>
<evidence type="ECO:0000313" key="2">
    <source>
        <dbReference type="EMBL" id="OGZ55247.1"/>
    </source>
</evidence>
<keyword evidence="1" id="KW-1133">Transmembrane helix</keyword>
<proteinExistence type="predicted"/>
<evidence type="ECO:0000256" key="1">
    <source>
        <dbReference type="SAM" id="Phobius"/>
    </source>
</evidence>
<protein>
    <submittedName>
        <fullName evidence="2">Uncharacterized protein</fullName>
    </submittedName>
</protein>
<accession>A0A1G2GYG2</accession>
<feature type="transmembrane region" description="Helical" evidence="1">
    <location>
        <begin position="65"/>
        <end position="86"/>
    </location>
</feature>
<dbReference type="EMBL" id="MHNZ01000035">
    <property type="protein sequence ID" value="OGZ55247.1"/>
    <property type="molecule type" value="Genomic_DNA"/>
</dbReference>
<sequence>MLFWVSFFVTLVLCLAAVFVQTLAERYAEVGETNLSMTMAVVNIFSSLYLFMHVPWYFYNQGLRWMLVIIVPAAFVAWFGFVTATVEFTSRQSQLRSNRSGW</sequence>
<keyword evidence="1" id="KW-0812">Transmembrane</keyword>